<organism evidence="12 13">
    <name type="scientific">Zongyangia hominis</name>
    <dbReference type="NCBI Taxonomy" id="2763677"/>
    <lineage>
        <taxon>Bacteria</taxon>
        <taxon>Bacillati</taxon>
        <taxon>Bacillota</taxon>
        <taxon>Clostridia</taxon>
        <taxon>Eubacteriales</taxon>
        <taxon>Oscillospiraceae</taxon>
        <taxon>Zongyangia</taxon>
    </lineage>
</organism>
<evidence type="ECO:0000313" key="13">
    <source>
        <dbReference type="Proteomes" id="UP000660861"/>
    </source>
</evidence>
<protein>
    <recommendedName>
        <fullName evidence="9">Lipoprotein signal peptidase</fullName>
        <ecNumber evidence="9">3.4.23.36</ecNumber>
    </recommendedName>
    <alternativeName>
        <fullName evidence="9">Prolipoprotein signal peptidase</fullName>
    </alternativeName>
    <alternativeName>
        <fullName evidence="9">Signal peptidase II</fullName>
        <shortName evidence="9">SPase II</shortName>
    </alternativeName>
</protein>
<feature type="active site" evidence="9">
    <location>
        <position position="119"/>
    </location>
</feature>
<dbReference type="Proteomes" id="UP000660861">
    <property type="component" value="Unassembled WGS sequence"/>
</dbReference>
<dbReference type="RefSeq" id="WP_262396727.1">
    <property type="nucleotide sequence ID" value="NZ_JACRTC010000001.1"/>
</dbReference>
<evidence type="ECO:0000256" key="7">
    <source>
        <dbReference type="ARBA" id="ARBA00022989"/>
    </source>
</evidence>
<dbReference type="GO" id="GO:0004190">
    <property type="term" value="F:aspartic-type endopeptidase activity"/>
    <property type="evidence" value="ECO:0007669"/>
    <property type="project" value="UniProtKB-UniRule"/>
</dbReference>
<comment type="function">
    <text evidence="9 10">This protein specifically catalyzes the removal of signal peptides from prolipoproteins.</text>
</comment>
<keyword evidence="2 9" id="KW-1003">Cell membrane</keyword>
<dbReference type="NCBIfam" id="TIGR00077">
    <property type="entry name" value="lspA"/>
    <property type="match status" value="1"/>
</dbReference>
<evidence type="ECO:0000256" key="1">
    <source>
        <dbReference type="ARBA" id="ARBA00006139"/>
    </source>
</evidence>
<dbReference type="EC" id="3.4.23.36" evidence="9"/>
<keyword evidence="7 9" id="KW-1133">Transmembrane helix</keyword>
<comment type="caution">
    <text evidence="9">Lacks conserved residue(s) required for the propagation of feature annotation.</text>
</comment>
<comment type="similarity">
    <text evidence="1 9 11">Belongs to the peptidase A8 family.</text>
</comment>
<keyword evidence="5 9" id="KW-0064">Aspartyl protease</keyword>
<feature type="transmembrane region" description="Helical" evidence="9">
    <location>
        <begin position="86"/>
        <end position="103"/>
    </location>
</feature>
<evidence type="ECO:0000256" key="11">
    <source>
        <dbReference type="RuleBase" id="RU004181"/>
    </source>
</evidence>
<dbReference type="GO" id="GO:0005886">
    <property type="term" value="C:plasma membrane"/>
    <property type="evidence" value="ECO:0007669"/>
    <property type="project" value="UniProtKB-SubCell"/>
</dbReference>
<accession>A0A926E965</accession>
<proteinExistence type="inferred from homology"/>
<evidence type="ECO:0000313" key="12">
    <source>
        <dbReference type="EMBL" id="MBC8569632.1"/>
    </source>
</evidence>
<evidence type="ECO:0000256" key="5">
    <source>
        <dbReference type="ARBA" id="ARBA00022750"/>
    </source>
</evidence>
<keyword evidence="8 9" id="KW-0472">Membrane</keyword>
<comment type="pathway">
    <text evidence="9">Protein modification; lipoprotein biosynthesis (signal peptide cleavage).</text>
</comment>
<comment type="subcellular location">
    <subcellularLocation>
        <location evidence="9">Cell membrane</location>
        <topology evidence="9">Multi-pass membrane protein</topology>
    </subcellularLocation>
</comment>
<evidence type="ECO:0000256" key="3">
    <source>
        <dbReference type="ARBA" id="ARBA00022670"/>
    </source>
</evidence>
<keyword evidence="4 9" id="KW-0812">Transmembrane</keyword>
<dbReference type="GO" id="GO:0006508">
    <property type="term" value="P:proteolysis"/>
    <property type="evidence" value="ECO:0007669"/>
    <property type="project" value="UniProtKB-KW"/>
</dbReference>
<reference evidence="12" key="1">
    <citation type="submission" date="2020-08" db="EMBL/GenBank/DDBJ databases">
        <title>Genome public.</title>
        <authorList>
            <person name="Liu C."/>
            <person name="Sun Q."/>
        </authorList>
    </citation>
    <scope>NUCLEOTIDE SEQUENCE</scope>
    <source>
        <strain evidence="12">NSJ-54</strain>
    </source>
</reference>
<dbReference type="InterPro" id="IPR001872">
    <property type="entry name" value="Peptidase_A8"/>
</dbReference>
<dbReference type="AlphaFoldDB" id="A0A926E965"/>
<comment type="catalytic activity">
    <reaction evidence="9 10">
        <text>Release of signal peptides from bacterial membrane prolipoproteins. Hydrolyzes -Xaa-Yaa-Zaa-|-(S,diacylglyceryl)Cys-, in which Xaa is hydrophobic (preferably Leu), and Yaa (Ala or Ser) and Zaa (Gly or Ala) have small, neutral side chains.</text>
        <dbReference type="EC" id="3.4.23.36"/>
    </reaction>
</comment>
<dbReference type="PANTHER" id="PTHR33695">
    <property type="entry name" value="LIPOPROTEIN SIGNAL PEPTIDASE"/>
    <property type="match status" value="1"/>
</dbReference>
<dbReference type="PROSITE" id="PS00855">
    <property type="entry name" value="SPASE_II"/>
    <property type="match status" value="1"/>
</dbReference>
<sequence>MVTIALLSAVGLVAIDQLIKWWAVMALQGAGTVTMIPGVMELVYVQNNGAAWGLFAGKTWLLVGVTGLAIVAAIVALLMKKVKSTFLIWSISVVIAGGLGNLIDRIFRVDAVGRHFVVDYLNFSFIEFPVFNFADCCVVLGMIAIVVYILFFDGKKKSKPEAAA</sequence>
<feature type="transmembrane region" description="Helical" evidence="9">
    <location>
        <begin position="50"/>
        <end position="79"/>
    </location>
</feature>
<keyword evidence="6 9" id="KW-0378">Hydrolase</keyword>
<feature type="transmembrane region" description="Helical" evidence="9">
    <location>
        <begin position="130"/>
        <end position="151"/>
    </location>
</feature>
<gene>
    <name evidence="9 12" type="primary">lspA</name>
    <name evidence="12" type="ORF">H8709_02185</name>
</gene>
<dbReference type="EMBL" id="JACRTC010000001">
    <property type="protein sequence ID" value="MBC8569632.1"/>
    <property type="molecule type" value="Genomic_DNA"/>
</dbReference>
<comment type="caution">
    <text evidence="12">The sequence shown here is derived from an EMBL/GenBank/DDBJ whole genome shotgun (WGS) entry which is preliminary data.</text>
</comment>
<evidence type="ECO:0000256" key="6">
    <source>
        <dbReference type="ARBA" id="ARBA00022801"/>
    </source>
</evidence>
<dbReference type="PRINTS" id="PR00781">
    <property type="entry name" value="LIPOSIGPTASE"/>
</dbReference>
<evidence type="ECO:0000256" key="4">
    <source>
        <dbReference type="ARBA" id="ARBA00022692"/>
    </source>
</evidence>
<dbReference type="PANTHER" id="PTHR33695:SF1">
    <property type="entry name" value="LIPOPROTEIN SIGNAL PEPTIDASE"/>
    <property type="match status" value="1"/>
</dbReference>
<evidence type="ECO:0000256" key="2">
    <source>
        <dbReference type="ARBA" id="ARBA00022475"/>
    </source>
</evidence>
<evidence type="ECO:0000256" key="10">
    <source>
        <dbReference type="RuleBase" id="RU000594"/>
    </source>
</evidence>
<evidence type="ECO:0000256" key="9">
    <source>
        <dbReference type="HAMAP-Rule" id="MF_00161"/>
    </source>
</evidence>
<evidence type="ECO:0000256" key="8">
    <source>
        <dbReference type="ARBA" id="ARBA00023136"/>
    </source>
</evidence>
<dbReference type="HAMAP" id="MF_00161">
    <property type="entry name" value="LspA"/>
    <property type="match status" value="1"/>
</dbReference>
<keyword evidence="3 9" id="KW-0645">Protease</keyword>
<keyword evidence="13" id="KW-1185">Reference proteome</keyword>
<feature type="active site" evidence="9">
    <location>
        <position position="135"/>
    </location>
</feature>
<dbReference type="Pfam" id="PF01252">
    <property type="entry name" value="Peptidase_A8"/>
    <property type="match status" value="1"/>
</dbReference>
<name>A0A926E965_9FIRM</name>